<accession>A0A8H6W9I5</accession>
<keyword evidence="7" id="KW-1185">Reference proteome</keyword>
<dbReference type="InterPro" id="IPR051232">
    <property type="entry name" value="ARID/SWI1_ChromRemod"/>
</dbReference>
<dbReference type="CDD" id="cd16100">
    <property type="entry name" value="ARID"/>
    <property type="match status" value="1"/>
</dbReference>
<dbReference type="SMART" id="SM01014">
    <property type="entry name" value="ARID"/>
    <property type="match status" value="1"/>
</dbReference>
<dbReference type="GO" id="GO:0000976">
    <property type="term" value="F:transcription cis-regulatory region binding"/>
    <property type="evidence" value="ECO:0007669"/>
    <property type="project" value="TreeGrafter"/>
</dbReference>
<protein>
    <submittedName>
        <fullName evidence="6">ARID domain-containing protein</fullName>
    </submittedName>
</protein>
<dbReference type="InterPro" id="IPR036431">
    <property type="entry name" value="ARID_dom_sf"/>
</dbReference>
<dbReference type="PANTHER" id="PTHR13964">
    <property type="entry name" value="RBP-RELATED"/>
    <property type="match status" value="1"/>
</dbReference>
<feature type="compositionally biased region" description="Basic and acidic residues" evidence="4">
    <location>
        <begin position="224"/>
        <end position="235"/>
    </location>
</feature>
<keyword evidence="3" id="KW-0539">Nucleus</keyword>
<evidence type="ECO:0000256" key="3">
    <source>
        <dbReference type="ARBA" id="ARBA00023242"/>
    </source>
</evidence>
<evidence type="ECO:0000313" key="6">
    <source>
        <dbReference type="EMBL" id="KAF7310739.1"/>
    </source>
</evidence>
<dbReference type="OrthoDB" id="1938591at2759"/>
<dbReference type="Pfam" id="PF01388">
    <property type="entry name" value="ARID"/>
    <property type="match status" value="1"/>
</dbReference>
<dbReference type="PANTHER" id="PTHR13964:SF27">
    <property type="entry name" value="HAT-TRICK, ISOFORM D"/>
    <property type="match status" value="1"/>
</dbReference>
<evidence type="ECO:0000313" key="7">
    <source>
        <dbReference type="Proteomes" id="UP000613580"/>
    </source>
</evidence>
<name>A0A8H6W9I5_MYCCL</name>
<sequence>MSFDGGAGGFGAGLFPGPLDAAQAKQMAALEGVSRTRTTNGFNLGDTSNHLQEPAMAQRLGAPPRQSQRNQGFLNGLAKLMQSRNTPLPPALTGVDMAFDPGMWSMLDIVEPGVISVAGKDVDILKLWGLVSRSGGAAQVSATNSWVHILASFGLEDQPVNGRPVSQILAQYYQAILLPFEQLYRHNQRHQGPQSDGPARRLSSASQEGNLEQHGDSDATGLKRKLESEEVDAKRARQKTVQKLPAWMGLIKLRLLRPPAPPCPVPAVEPETKSSSFLAYARSTTPVAEISDPSKATQSLVGVRSQLSTELSYALTTITVLTTMRGDTPQSGFPIAQCHELLDDMLDLLEDKAFGAPESSAVGSDFVFATNKELVTALVDFENEPFAGLRPRQGDKDRRLGPFQRPGNTVLSIINILRNLAYIADNCGFLAQQERMLDVMLRVCSVTRKDGQFAAESPILSLGDLITVRRETLYTLTQLVSPIPGIVFGDNGNPTTARIIHRAFHLISSFLVDPSETVSPFSLVQLGALKPPLLPDAALETFTRLAQADSSRKAFSTIISPASIQQLFTACIHRLPVSDQDFQTIIRENWLGYMEKVLMTIYALAFIAPPSLKRSLKADRSLGFKSVMLRMVQRFLTYPVMDVRGQFSIAARRAVEAMKVLDDGQDLFDTSEATVTTLSFGMGHGEGAENNRERGTGLLGGHRELAWELLMQREVISDSVLFNELESLARVE</sequence>
<dbReference type="GO" id="GO:0006357">
    <property type="term" value="P:regulation of transcription by RNA polymerase II"/>
    <property type="evidence" value="ECO:0007669"/>
    <property type="project" value="TreeGrafter"/>
</dbReference>
<keyword evidence="2" id="KW-0804">Transcription</keyword>
<evidence type="ECO:0000256" key="2">
    <source>
        <dbReference type="ARBA" id="ARBA00023163"/>
    </source>
</evidence>
<feature type="domain" description="ARID" evidence="5">
    <location>
        <begin position="67"/>
        <end position="185"/>
    </location>
</feature>
<dbReference type="EMBL" id="JACAZE010000007">
    <property type="protein sequence ID" value="KAF7310739.1"/>
    <property type="molecule type" value="Genomic_DNA"/>
</dbReference>
<organism evidence="6 7">
    <name type="scientific">Mycena chlorophos</name>
    <name type="common">Agaric fungus</name>
    <name type="synonym">Agaricus chlorophos</name>
    <dbReference type="NCBI Taxonomy" id="658473"/>
    <lineage>
        <taxon>Eukaryota</taxon>
        <taxon>Fungi</taxon>
        <taxon>Dikarya</taxon>
        <taxon>Basidiomycota</taxon>
        <taxon>Agaricomycotina</taxon>
        <taxon>Agaricomycetes</taxon>
        <taxon>Agaricomycetidae</taxon>
        <taxon>Agaricales</taxon>
        <taxon>Marasmiineae</taxon>
        <taxon>Mycenaceae</taxon>
        <taxon>Mycena</taxon>
    </lineage>
</organism>
<evidence type="ECO:0000256" key="1">
    <source>
        <dbReference type="ARBA" id="ARBA00023015"/>
    </source>
</evidence>
<proteinExistence type="predicted"/>
<feature type="region of interest" description="Disordered" evidence="4">
    <location>
        <begin position="188"/>
        <end position="238"/>
    </location>
</feature>
<dbReference type="SMART" id="SM00501">
    <property type="entry name" value="BRIGHT"/>
    <property type="match status" value="1"/>
</dbReference>
<evidence type="ECO:0000259" key="5">
    <source>
        <dbReference type="PROSITE" id="PS51011"/>
    </source>
</evidence>
<comment type="caution">
    <text evidence="6">The sequence shown here is derived from an EMBL/GenBank/DDBJ whole genome shotgun (WGS) entry which is preliminary data.</text>
</comment>
<dbReference type="GO" id="GO:0005634">
    <property type="term" value="C:nucleus"/>
    <property type="evidence" value="ECO:0007669"/>
    <property type="project" value="TreeGrafter"/>
</dbReference>
<dbReference type="SUPFAM" id="SSF46774">
    <property type="entry name" value="ARID-like"/>
    <property type="match status" value="1"/>
</dbReference>
<dbReference type="InterPro" id="IPR001606">
    <property type="entry name" value="ARID_dom"/>
</dbReference>
<gene>
    <name evidence="6" type="ORF">HMN09_00616900</name>
</gene>
<dbReference type="AlphaFoldDB" id="A0A8H6W9I5"/>
<dbReference type="Gene3D" id="1.10.150.60">
    <property type="entry name" value="ARID DNA-binding domain"/>
    <property type="match status" value="1"/>
</dbReference>
<dbReference type="Proteomes" id="UP000613580">
    <property type="component" value="Unassembled WGS sequence"/>
</dbReference>
<evidence type="ECO:0000256" key="4">
    <source>
        <dbReference type="SAM" id="MobiDB-lite"/>
    </source>
</evidence>
<keyword evidence="1" id="KW-0805">Transcription regulation</keyword>
<reference evidence="6" key="1">
    <citation type="submission" date="2020-05" db="EMBL/GenBank/DDBJ databases">
        <title>Mycena genomes resolve the evolution of fungal bioluminescence.</title>
        <authorList>
            <person name="Tsai I.J."/>
        </authorList>
    </citation>
    <scope>NUCLEOTIDE SEQUENCE</scope>
    <source>
        <strain evidence="6">110903Hualien_Pintung</strain>
    </source>
</reference>
<dbReference type="PROSITE" id="PS51011">
    <property type="entry name" value="ARID"/>
    <property type="match status" value="1"/>
</dbReference>